<proteinExistence type="inferred from homology"/>
<dbReference type="Pfam" id="PF13379">
    <property type="entry name" value="NMT1_2"/>
    <property type="match status" value="1"/>
</dbReference>
<evidence type="ECO:0000313" key="5">
    <source>
        <dbReference type="EMBL" id="PXY32625.1"/>
    </source>
</evidence>
<keyword evidence="6" id="KW-1185">Reference proteome</keyword>
<dbReference type="PANTHER" id="PTHR30024:SF47">
    <property type="entry name" value="TAURINE-BINDING PERIPLASMIC PROTEIN"/>
    <property type="match status" value="1"/>
</dbReference>
<protein>
    <submittedName>
        <fullName evidence="5">Sulfonate ABC transporter substrate-binding protein</fullName>
    </submittedName>
</protein>
<evidence type="ECO:0000256" key="1">
    <source>
        <dbReference type="ARBA" id="ARBA00004418"/>
    </source>
</evidence>
<sequence length="321" mass="33513">MNRSRRRLLPLLTALLVVTGCSVFGSDEQPPAPERTTLRVGVGNVIETAPLRMAVAAGEFAAGGLRVELVEQADEDDGLAKLAAGELDVVFGRDAALFTAAATGTALRLQGEAYTAGTDSMALVTVPSSGYEEPSELSAPTIAVDRQDGLGTLTTGSVLRTAGVDPETVTFTERAPQDMAAALAGGEVDAAWMVEPYLTAAQKDLGAIVLADCARGDTQDFPMSAYASSAEFAERNPRTLALFRELLGTAQQRGADESAVRRALPGLADIDPTTASLVSLGTYPTSLNGVRLQRVADLMHGSGLLAERLDVQSLLPKPELS</sequence>
<feature type="signal peptide" evidence="4">
    <location>
        <begin position="1"/>
        <end position="25"/>
    </location>
</feature>
<accession>A0A2V4BB71</accession>
<name>A0A2V4BB71_9PSEU</name>
<evidence type="ECO:0000256" key="3">
    <source>
        <dbReference type="ARBA" id="ARBA00022729"/>
    </source>
</evidence>
<dbReference type="SUPFAM" id="SSF53850">
    <property type="entry name" value="Periplasmic binding protein-like II"/>
    <property type="match status" value="1"/>
</dbReference>
<comment type="subcellular location">
    <subcellularLocation>
        <location evidence="1">Periplasm</location>
    </subcellularLocation>
</comment>
<dbReference type="Gene3D" id="3.40.190.10">
    <property type="entry name" value="Periplasmic binding protein-like II"/>
    <property type="match status" value="2"/>
</dbReference>
<dbReference type="GO" id="GO:0042597">
    <property type="term" value="C:periplasmic space"/>
    <property type="evidence" value="ECO:0007669"/>
    <property type="project" value="UniProtKB-SubCell"/>
</dbReference>
<feature type="chain" id="PRO_5016164147" evidence="4">
    <location>
        <begin position="26"/>
        <end position="321"/>
    </location>
</feature>
<evidence type="ECO:0000256" key="4">
    <source>
        <dbReference type="SAM" id="SignalP"/>
    </source>
</evidence>
<dbReference type="PROSITE" id="PS51257">
    <property type="entry name" value="PROKAR_LIPOPROTEIN"/>
    <property type="match status" value="1"/>
</dbReference>
<comment type="similarity">
    <text evidence="2">Belongs to the bacterial solute-binding protein SsuA/TauA family.</text>
</comment>
<keyword evidence="3 4" id="KW-0732">Signal</keyword>
<comment type="caution">
    <text evidence="5">The sequence shown here is derived from an EMBL/GenBank/DDBJ whole genome shotgun (WGS) entry which is preliminary data.</text>
</comment>
<reference evidence="5 6" key="1">
    <citation type="submission" date="2016-07" db="EMBL/GenBank/DDBJ databases">
        <title>Draft genome sequence of Prauserella muralis DSM 45305, isolated from a mould-covered wall in an indoor environment.</title>
        <authorList>
            <person name="Ruckert C."/>
            <person name="Albersmeier A."/>
            <person name="Jiang C.-L."/>
            <person name="Jiang Y."/>
            <person name="Kalinowski J."/>
            <person name="Schneider O."/>
            <person name="Winkler A."/>
            <person name="Zotchev S.B."/>
        </authorList>
    </citation>
    <scope>NUCLEOTIDE SEQUENCE [LARGE SCALE GENOMIC DNA]</scope>
    <source>
        <strain evidence="5 6">DSM 45305</strain>
    </source>
</reference>
<evidence type="ECO:0000256" key="2">
    <source>
        <dbReference type="ARBA" id="ARBA00010742"/>
    </source>
</evidence>
<organism evidence="5 6">
    <name type="scientific">Prauserella muralis</name>
    <dbReference type="NCBI Taxonomy" id="588067"/>
    <lineage>
        <taxon>Bacteria</taxon>
        <taxon>Bacillati</taxon>
        <taxon>Actinomycetota</taxon>
        <taxon>Actinomycetes</taxon>
        <taxon>Pseudonocardiales</taxon>
        <taxon>Pseudonocardiaceae</taxon>
        <taxon>Prauserella</taxon>
    </lineage>
</organism>
<dbReference type="AlphaFoldDB" id="A0A2V4BB71"/>
<dbReference type="EMBL" id="MASW01000001">
    <property type="protein sequence ID" value="PXY32625.1"/>
    <property type="molecule type" value="Genomic_DNA"/>
</dbReference>
<gene>
    <name evidence="5" type="ORF">BAY60_00840</name>
</gene>
<evidence type="ECO:0000313" key="6">
    <source>
        <dbReference type="Proteomes" id="UP000249915"/>
    </source>
</evidence>
<dbReference type="Proteomes" id="UP000249915">
    <property type="component" value="Unassembled WGS sequence"/>
</dbReference>
<dbReference type="PANTHER" id="PTHR30024">
    <property type="entry name" value="ALIPHATIC SULFONATES-BINDING PROTEIN-RELATED"/>
    <property type="match status" value="1"/>
</dbReference>